<dbReference type="PANTHER" id="PTHR45988">
    <property type="entry name" value="C2H2 TYPE ZINC FINGER TRANSCRIPTION FACTOR FAMILY-RELATED"/>
    <property type="match status" value="1"/>
</dbReference>
<dbReference type="PROSITE" id="PS00028">
    <property type="entry name" value="ZINC_FINGER_C2H2_1"/>
    <property type="match status" value="1"/>
</dbReference>
<keyword evidence="1" id="KW-0479">Metal-binding</keyword>
<accession>A0A426XNA0</accession>
<dbReference type="AlphaFoldDB" id="A0A426XNA0"/>
<dbReference type="GO" id="GO:0008270">
    <property type="term" value="F:zinc ion binding"/>
    <property type="evidence" value="ECO:0007669"/>
    <property type="project" value="UniProtKB-KW"/>
</dbReference>
<name>A0A426XNA0_ENSVE</name>
<dbReference type="InterPro" id="IPR036236">
    <property type="entry name" value="Znf_C2H2_sf"/>
</dbReference>
<keyword evidence="2" id="KW-0677">Repeat</keyword>
<keyword evidence="3" id="KW-0863">Zinc-finger</keyword>
<evidence type="ECO:0000256" key="1">
    <source>
        <dbReference type="ARBA" id="ARBA00022723"/>
    </source>
</evidence>
<dbReference type="Proteomes" id="UP000287651">
    <property type="component" value="Unassembled WGS sequence"/>
</dbReference>
<dbReference type="GO" id="GO:0003700">
    <property type="term" value="F:DNA-binding transcription factor activity"/>
    <property type="evidence" value="ECO:0007669"/>
    <property type="project" value="InterPro"/>
</dbReference>
<keyword evidence="6" id="KW-0804">Transcription</keyword>
<dbReference type="PANTHER" id="PTHR45988:SF1">
    <property type="entry name" value="ZINC FINGER PROTEIN AZF2"/>
    <property type="match status" value="1"/>
</dbReference>
<dbReference type="SUPFAM" id="SSF57667">
    <property type="entry name" value="beta-beta-alpha zinc fingers"/>
    <property type="match status" value="1"/>
</dbReference>
<feature type="region of interest" description="Disordered" evidence="7">
    <location>
        <begin position="1"/>
        <end position="54"/>
    </location>
</feature>
<evidence type="ECO:0000256" key="5">
    <source>
        <dbReference type="ARBA" id="ARBA00023015"/>
    </source>
</evidence>
<evidence type="ECO:0000256" key="4">
    <source>
        <dbReference type="ARBA" id="ARBA00022833"/>
    </source>
</evidence>
<feature type="compositionally biased region" description="Basic and acidic residues" evidence="7">
    <location>
        <begin position="45"/>
        <end position="54"/>
    </location>
</feature>
<evidence type="ECO:0000313" key="9">
    <source>
        <dbReference type="Proteomes" id="UP000287651"/>
    </source>
</evidence>
<dbReference type="Pfam" id="PF13912">
    <property type="entry name" value="zf-C2H2_6"/>
    <property type="match status" value="2"/>
</dbReference>
<gene>
    <name evidence="8" type="ORF">B296_00046304</name>
</gene>
<evidence type="ECO:0000256" key="2">
    <source>
        <dbReference type="ARBA" id="ARBA00022737"/>
    </source>
</evidence>
<evidence type="ECO:0000256" key="3">
    <source>
        <dbReference type="ARBA" id="ARBA00022771"/>
    </source>
</evidence>
<evidence type="ECO:0000256" key="7">
    <source>
        <dbReference type="SAM" id="MobiDB-lite"/>
    </source>
</evidence>
<protein>
    <submittedName>
        <fullName evidence="8">Uncharacterized protein</fullName>
    </submittedName>
</protein>
<dbReference type="GO" id="GO:0000976">
    <property type="term" value="F:transcription cis-regulatory region binding"/>
    <property type="evidence" value="ECO:0007669"/>
    <property type="project" value="TreeGrafter"/>
</dbReference>
<dbReference type="InterPro" id="IPR044653">
    <property type="entry name" value="AZF1/2/3-like"/>
</dbReference>
<reference evidence="8 9" key="1">
    <citation type="journal article" date="2014" name="Agronomy (Basel)">
        <title>A Draft Genome Sequence for Ensete ventricosum, the Drought-Tolerant Tree Against Hunger.</title>
        <authorList>
            <person name="Harrison J."/>
            <person name="Moore K.A."/>
            <person name="Paszkiewicz K."/>
            <person name="Jones T."/>
            <person name="Grant M."/>
            <person name="Ambacheew D."/>
            <person name="Muzemil S."/>
            <person name="Studholme D.J."/>
        </authorList>
    </citation>
    <scope>NUCLEOTIDE SEQUENCE [LARGE SCALE GENOMIC DNA]</scope>
</reference>
<dbReference type="InterPro" id="IPR013087">
    <property type="entry name" value="Znf_C2H2_type"/>
</dbReference>
<dbReference type="GO" id="GO:0005634">
    <property type="term" value="C:nucleus"/>
    <property type="evidence" value="ECO:0007669"/>
    <property type="project" value="TreeGrafter"/>
</dbReference>
<dbReference type="EMBL" id="AMZH03018953">
    <property type="protein sequence ID" value="RRT40977.1"/>
    <property type="molecule type" value="Genomic_DNA"/>
</dbReference>
<organism evidence="8 9">
    <name type="scientific">Ensete ventricosum</name>
    <name type="common">Abyssinian banana</name>
    <name type="synonym">Musa ensete</name>
    <dbReference type="NCBI Taxonomy" id="4639"/>
    <lineage>
        <taxon>Eukaryota</taxon>
        <taxon>Viridiplantae</taxon>
        <taxon>Streptophyta</taxon>
        <taxon>Embryophyta</taxon>
        <taxon>Tracheophyta</taxon>
        <taxon>Spermatophyta</taxon>
        <taxon>Magnoliopsida</taxon>
        <taxon>Liliopsida</taxon>
        <taxon>Zingiberales</taxon>
        <taxon>Musaceae</taxon>
        <taxon>Ensete</taxon>
    </lineage>
</organism>
<feature type="compositionally biased region" description="Basic and acidic residues" evidence="7">
    <location>
        <begin position="84"/>
        <end position="95"/>
    </location>
</feature>
<keyword evidence="4" id="KW-0862">Zinc</keyword>
<dbReference type="PROSITE" id="PS50157">
    <property type="entry name" value="ZINC_FINGER_C2H2_2"/>
    <property type="match status" value="1"/>
</dbReference>
<sequence length="95" mass="11213">MCKREFRTRQSLGGHRASQKGCNERARERREYVRNDGKKRRRKRGREEARSDQRRHICSWCNKEFPTRQALGGHRTGHKGQKGCSEKAKEATEND</sequence>
<proteinExistence type="predicted"/>
<feature type="compositionally biased region" description="Basic and acidic residues" evidence="7">
    <location>
        <begin position="22"/>
        <end position="36"/>
    </location>
</feature>
<feature type="region of interest" description="Disordered" evidence="7">
    <location>
        <begin position="68"/>
        <end position="95"/>
    </location>
</feature>
<comment type="caution">
    <text evidence="8">The sequence shown here is derived from an EMBL/GenBank/DDBJ whole genome shotgun (WGS) entry which is preliminary data.</text>
</comment>
<keyword evidence="5" id="KW-0805">Transcription regulation</keyword>
<evidence type="ECO:0000256" key="6">
    <source>
        <dbReference type="ARBA" id="ARBA00023163"/>
    </source>
</evidence>
<evidence type="ECO:0000313" key="8">
    <source>
        <dbReference type="EMBL" id="RRT40977.1"/>
    </source>
</evidence>